<keyword evidence="13" id="KW-0274">FAD</keyword>
<dbReference type="Pfam" id="PF00175">
    <property type="entry name" value="NAD_binding_1"/>
    <property type="match status" value="1"/>
</dbReference>
<evidence type="ECO:0000256" key="9">
    <source>
        <dbReference type="ARBA" id="ARBA00022505"/>
    </source>
</evidence>
<evidence type="ECO:0000256" key="12">
    <source>
        <dbReference type="ARBA" id="ARBA00022723"/>
    </source>
</evidence>
<evidence type="ECO:0000259" key="21">
    <source>
        <dbReference type="PROSITE" id="PS51384"/>
    </source>
</evidence>
<proteinExistence type="inferred from homology"/>
<dbReference type="InterPro" id="IPR017927">
    <property type="entry name" value="FAD-bd_FR_type"/>
</dbReference>
<dbReference type="GO" id="GO:0042128">
    <property type="term" value="P:nitrate assimilation"/>
    <property type="evidence" value="ECO:0007669"/>
    <property type="project" value="UniProtKB-KW"/>
</dbReference>
<feature type="domain" description="FAD-binding FR-type" evidence="21">
    <location>
        <begin position="633"/>
        <end position="745"/>
    </location>
</feature>
<dbReference type="SUPFAM" id="SSF52343">
    <property type="entry name" value="Ferredoxin reductase-like, C-terminal NADP-linked domain"/>
    <property type="match status" value="1"/>
</dbReference>
<evidence type="ECO:0000256" key="1">
    <source>
        <dbReference type="ARBA" id="ARBA00001924"/>
    </source>
</evidence>
<evidence type="ECO:0000256" key="7">
    <source>
        <dbReference type="ARBA" id="ARBA00012673"/>
    </source>
</evidence>
<evidence type="ECO:0000256" key="4">
    <source>
        <dbReference type="ARBA" id="ARBA00003838"/>
    </source>
</evidence>
<dbReference type="GO" id="GO:0030151">
    <property type="term" value="F:molybdenum ion binding"/>
    <property type="evidence" value="ECO:0007669"/>
    <property type="project" value="InterPro"/>
</dbReference>
<dbReference type="EC" id="1.7.1.3" evidence="7"/>
<dbReference type="Pfam" id="PF00174">
    <property type="entry name" value="Oxidored_molyb"/>
    <property type="match status" value="1"/>
</dbReference>
<dbReference type="PANTHER" id="PTHR19372">
    <property type="entry name" value="SULFITE REDUCTASE"/>
    <property type="match status" value="1"/>
</dbReference>
<reference evidence="22 23" key="1">
    <citation type="submission" date="2019-01" db="EMBL/GenBank/DDBJ databases">
        <title>Genome sequencing of the rare red list fungi Fomitopsis rosea.</title>
        <authorList>
            <person name="Buettner E."/>
            <person name="Kellner H."/>
        </authorList>
    </citation>
    <scope>NUCLEOTIDE SEQUENCE [LARGE SCALE GENOMIC DNA]</scope>
    <source>
        <strain evidence="22 23">DSM 105464</strain>
    </source>
</reference>
<dbReference type="InterPro" id="IPR036400">
    <property type="entry name" value="Cyt_B5-like_heme/steroid_sf"/>
</dbReference>
<feature type="compositionally biased region" description="Low complexity" evidence="19">
    <location>
        <begin position="17"/>
        <end position="35"/>
    </location>
</feature>
<dbReference type="Gene3D" id="2.60.40.650">
    <property type="match status" value="1"/>
</dbReference>
<evidence type="ECO:0000256" key="10">
    <source>
        <dbReference type="ARBA" id="ARBA00022617"/>
    </source>
</evidence>
<evidence type="ECO:0000256" key="13">
    <source>
        <dbReference type="ARBA" id="ARBA00022827"/>
    </source>
</evidence>
<comment type="cofactor">
    <cofactor evidence="3">
        <name>FAD</name>
        <dbReference type="ChEBI" id="CHEBI:57692"/>
    </cofactor>
</comment>
<keyword evidence="16" id="KW-0408">Iron</keyword>
<dbReference type="PRINTS" id="PR00407">
    <property type="entry name" value="EUMOPTERIN"/>
</dbReference>
<dbReference type="GO" id="GO:0043546">
    <property type="term" value="F:molybdopterin cofactor binding"/>
    <property type="evidence" value="ECO:0007669"/>
    <property type="project" value="InterPro"/>
</dbReference>
<dbReference type="SMART" id="SM01117">
    <property type="entry name" value="Cyt-b5"/>
    <property type="match status" value="1"/>
</dbReference>
<dbReference type="AlphaFoldDB" id="A0A4Y9Z583"/>
<dbReference type="Gene3D" id="3.10.120.10">
    <property type="entry name" value="Cytochrome b5-like heme/steroid binding domain"/>
    <property type="match status" value="1"/>
</dbReference>
<dbReference type="InterPro" id="IPR036374">
    <property type="entry name" value="OxRdtase_Mopterin-bd_sf"/>
</dbReference>
<dbReference type="GO" id="GO:0008482">
    <property type="term" value="F:sulfite oxidase activity"/>
    <property type="evidence" value="ECO:0007669"/>
    <property type="project" value="TreeGrafter"/>
</dbReference>
<dbReference type="FunFam" id="3.90.420.10:FF:000005">
    <property type="entry name" value="Nitrate reductase"/>
    <property type="match status" value="1"/>
</dbReference>
<keyword evidence="15" id="KW-0560">Oxidoreductase</keyword>
<dbReference type="InterPro" id="IPR017938">
    <property type="entry name" value="Riboflavin_synthase-like_b-brl"/>
</dbReference>
<evidence type="ECO:0000256" key="8">
    <source>
        <dbReference type="ARBA" id="ARBA00015499"/>
    </source>
</evidence>
<dbReference type="InterPro" id="IPR022407">
    <property type="entry name" value="OxRdtase_Mopterin_BS"/>
</dbReference>
<feature type="domain" description="Cytochrome b5 heme-binding" evidence="20">
    <location>
        <begin position="547"/>
        <end position="608"/>
    </location>
</feature>
<dbReference type="PANTHER" id="PTHR19372:SF7">
    <property type="entry name" value="SULFITE OXIDASE, MITOCHONDRIAL"/>
    <property type="match status" value="1"/>
</dbReference>
<dbReference type="CDD" id="cd06183">
    <property type="entry name" value="cyt_b5_reduct_like"/>
    <property type="match status" value="1"/>
</dbReference>
<dbReference type="PRINTS" id="PR00406">
    <property type="entry name" value="CYTB5RDTASE"/>
</dbReference>
<dbReference type="Pfam" id="PF00173">
    <property type="entry name" value="Cyt-b5"/>
    <property type="match status" value="1"/>
</dbReference>
<dbReference type="GO" id="GO:0006790">
    <property type="term" value="P:sulfur compound metabolic process"/>
    <property type="evidence" value="ECO:0007669"/>
    <property type="project" value="TreeGrafter"/>
</dbReference>
<dbReference type="PROSITE" id="PS50255">
    <property type="entry name" value="CYTOCHROME_B5_2"/>
    <property type="match status" value="1"/>
</dbReference>
<dbReference type="STRING" id="34475.A0A4Y9Z583"/>
<gene>
    <name evidence="22" type="ORF">EVJ58_g322</name>
</gene>
<dbReference type="InterPro" id="IPR000572">
    <property type="entry name" value="OxRdtase_Mopterin-bd_dom"/>
</dbReference>
<dbReference type="GO" id="GO:0020037">
    <property type="term" value="F:heme binding"/>
    <property type="evidence" value="ECO:0007669"/>
    <property type="project" value="InterPro"/>
</dbReference>
<dbReference type="InterPro" id="IPR001433">
    <property type="entry name" value="OxRdtase_FAD/NAD-bd"/>
</dbReference>
<comment type="cofactor">
    <cofactor evidence="1">
        <name>Mo-molybdopterin</name>
        <dbReference type="ChEBI" id="CHEBI:71302"/>
    </cofactor>
</comment>
<organism evidence="22 23">
    <name type="scientific">Rhodofomes roseus</name>
    <dbReference type="NCBI Taxonomy" id="34475"/>
    <lineage>
        <taxon>Eukaryota</taxon>
        <taxon>Fungi</taxon>
        <taxon>Dikarya</taxon>
        <taxon>Basidiomycota</taxon>
        <taxon>Agaricomycotina</taxon>
        <taxon>Agaricomycetes</taxon>
        <taxon>Polyporales</taxon>
        <taxon>Rhodofomes</taxon>
    </lineage>
</organism>
<evidence type="ECO:0000313" key="22">
    <source>
        <dbReference type="EMBL" id="TFY69624.1"/>
    </source>
</evidence>
<comment type="caution">
    <text evidence="22">The sequence shown here is derived from an EMBL/GenBank/DDBJ whole genome shotgun (WGS) entry which is preliminary data.</text>
</comment>
<comment type="cofactor">
    <cofactor evidence="2">
        <name>heme</name>
        <dbReference type="ChEBI" id="CHEBI:30413"/>
    </cofactor>
</comment>
<dbReference type="PRINTS" id="PR00363">
    <property type="entry name" value="CYTOCHROMEB5"/>
</dbReference>
<dbReference type="Proteomes" id="UP000298390">
    <property type="component" value="Unassembled WGS sequence"/>
</dbReference>
<accession>A0A4Y9Z583</accession>
<evidence type="ECO:0000256" key="11">
    <source>
        <dbReference type="ARBA" id="ARBA00022630"/>
    </source>
</evidence>
<comment type="subunit">
    <text evidence="6">Homodimer.</text>
</comment>
<keyword evidence="10" id="KW-0349">Heme</keyword>
<dbReference type="InterPro" id="IPR039261">
    <property type="entry name" value="FNR_nucleotide-bd"/>
</dbReference>
<comment type="function">
    <text evidence="4">Nitrate reductase is a key enzyme involved in the first step of nitrate assimilation in plants, fungi and bacteria.</text>
</comment>
<dbReference type="SUPFAM" id="SSF56524">
    <property type="entry name" value="Oxidoreductase molybdopterin-binding domain"/>
    <property type="match status" value="1"/>
</dbReference>
<dbReference type="InterPro" id="IPR014756">
    <property type="entry name" value="Ig_E-set"/>
</dbReference>
<evidence type="ECO:0000259" key="20">
    <source>
        <dbReference type="PROSITE" id="PS50255"/>
    </source>
</evidence>
<dbReference type="SUPFAM" id="SSF81296">
    <property type="entry name" value="E set domains"/>
    <property type="match status" value="1"/>
</dbReference>
<dbReference type="InterPro" id="IPR001199">
    <property type="entry name" value="Cyt_B5-like_heme/steroid-bd"/>
</dbReference>
<dbReference type="PROSITE" id="PS00191">
    <property type="entry name" value="CYTOCHROME_B5_1"/>
    <property type="match status" value="1"/>
</dbReference>
<dbReference type="Gene3D" id="2.40.30.10">
    <property type="entry name" value="Translation factors"/>
    <property type="match status" value="1"/>
</dbReference>
<evidence type="ECO:0000256" key="17">
    <source>
        <dbReference type="ARBA" id="ARBA00023063"/>
    </source>
</evidence>
<dbReference type="InterPro" id="IPR008335">
    <property type="entry name" value="Mopterin_OxRdtase_euk"/>
</dbReference>
<dbReference type="SUPFAM" id="SSF63380">
    <property type="entry name" value="Riboflavin synthase domain-like"/>
    <property type="match status" value="1"/>
</dbReference>
<evidence type="ECO:0000256" key="14">
    <source>
        <dbReference type="ARBA" id="ARBA00022857"/>
    </source>
</evidence>
<comment type="catalytic activity">
    <reaction evidence="18">
        <text>nitrite + NADP(+) + H2O = nitrate + NADPH + H(+)</text>
        <dbReference type="Rhea" id="RHEA:19061"/>
        <dbReference type="ChEBI" id="CHEBI:15377"/>
        <dbReference type="ChEBI" id="CHEBI:15378"/>
        <dbReference type="ChEBI" id="CHEBI:16301"/>
        <dbReference type="ChEBI" id="CHEBI:17632"/>
        <dbReference type="ChEBI" id="CHEBI:57783"/>
        <dbReference type="ChEBI" id="CHEBI:58349"/>
        <dbReference type="EC" id="1.7.1.3"/>
    </reaction>
</comment>
<dbReference type="PROSITE" id="PS51384">
    <property type="entry name" value="FAD_FR"/>
    <property type="match status" value="1"/>
</dbReference>
<evidence type="ECO:0000256" key="18">
    <source>
        <dbReference type="ARBA" id="ARBA00049155"/>
    </source>
</evidence>
<evidence type="ECO:0000256" key="5">
    <source>
        <dbReference type="ARBA" id="ARBA00006253"/>
    </source>
</evidence>
<dbReference type="Pfam" id="PF00970">
    <property type="entry name" value="FAD_binding_6"/>
    <property type="match status" value="1"/>
</dbReference>
<dbReference type="Gene3D" id="3.90.420.10">
    <property type="entry name" value="Oxidoreductase, molybdopterin-binding domain"/>
    <property type="match status" value="1"/>
</dbReference>
<comment type="similarity">
    <text evidence="5">Belongs to the nitrate reductase family.</text>
</comment>
<evidence type="ECO:0000256" key="15">
    <source>
        <dbReference type="ARBA" id="ARBA00023002"/>
    </source>
</evidence>
<dbReference type="InterPro" id="IPR005066">
    <property type="entry name" value="MoCF_OxRdtse_dimer"/>
</dbReference>
<keyword evidence="11" id="KW-0285">Flavoprotein</keyword>
<evidence type="ECO:0000256" key="19">
    <source>
        <dbReference type="SAM" id="MobiDB-lite"/>
    </source>
</evidence>
<sequence length="910" mass="101241">MAVASTSSSNSEDGRFSPSSTGTSEASSSSSSRSSSPPPSEEELKVIYPSSFPAIPEDKTPLVTAQADAQTPDRWVHRNTELIRLTGKHPFNAEAPLSALFRSGFLTPAHLHFVRNHGAVPQVSVQQSRNWRIRIHGLIEHEVEFSIADLKEKFEVVTLPVTLVCAGNRRKEQNVLRKSLGFDWGSAGLSTALWTGVYLADILAHVKPLRSAGAKHVIFEGGDSLPNGPYGTSQRLTWASNREKGYLVAWAMNGRPLEPDHGFPVRMVIPGQIGGRSVKWLKHIEVSAVESQHHLHFFDNKVLPTQLTPEQARSAEEKKWWYDPKYIITELNVNSAIAKPAHEETLTLDSSISTDSSTYTLKGYAYSGGGRRINRVEISMDDGHSWRLADVDYPEDLYRAVAYSDPVFGRFDLNERDTCFIADLAEATVISVRAMDESMNMQPRDMYPNPTSMMNNWWHRVCILKQRSAEGAMSELRFVHAAPVGKYSAGWMELMTKSGASVLRPDFSFSALAALQRDAISEPQKAPVAKGGNGRLVTLRELRTQPKDKPWFVVDGEVYDGTGYLHDHPGGEDSILLAAGEDASDDFRAIHSADAWAKLRQFHVGTLVKTETPNDAEREAVEDDTSGRFLSPRLWRQGTLVNIEVVNHDTCLYRFALPDPDQVLGLPTGQHVFVRLKRKDTGEVVQRAYTPVSGKDAKGFIDFLIKLYLPNDKWPQGGKMTVGFHQLQLGDALEMKGPLGSFVLLGHNLISLRGVSRKVTEFGLVCGGSGQYSSTTKMYRTNVRDVTPGITPILQVLRGVLHDPALEHTRIWLIDANRTEEDILCREELDRLHAEHGDHRFHLHYTVSVTPSGWPHSVGRITDAMLEEHLPVPSERAMVLACGPDGMIKHTLKPGLQRCGWDIERQLVVF</sequence>
<evidence type="ECO:0000256" key="16">
    <source>
        <dbReference type="ARBA" id="ARBA00023004"/>
    </source>
</evidence>
<evidence type="ECO:0000313" key="23">
    <source>
        <dbReference type="Proteomes" id="UP000298390"/>
    </source>
</evidence>
<keyword evidence="9" id="KW-0500">Molybdenum</keyword>
<dbReference type="PROSITE" id="PS00559">
    <property type="entry name" value="MOLYBDOPTERIN_EUK"/>
    <property type="match status" value="1"/>
</dbReference>
<keyword evidence="12" id="KW-0479">Metal-binding</keyword>
<protein>
    <recommendedName>
        <fullName evidence="8">Nitrate reductase [NADPH]</fullName>
        <ecNumber evidence="7">1.7.1.3</ecNumber>
    </recommendedName>
</protein>
<dbReference type="EMBL" id="SEKV01000007">
    <property type="protein sequence ID" value="TFY69624.1"/>
    <property type="molecule type" value="Genomic_DNA"/>
</dbReference>
<dbReference type="Gene3D" id="3.40.50.80">
    <property type="entry name" value="Nucleotide-binding domain of ferredoxin-NADP reductase (FNR) module"/>
    <property type="match status" value="1"/>
</dbReference>
<dbReference type="InterPro" id="IPR018506">
    <property type="entry name" value="Cyt_B5_heme-BS"/>
</dbReference>
<evidence type="ECO:0000256" key="6">
    <source>
        <dbReference type="ARBA" id="ARBA00011738"/>
    </source>
</evidence>
<keyword evidence="17" id="KW-0534">Nitrate assimilation</keyword>
<dbReference type="Pfam" id="PF03404">
    <property type="entry name" value="Mo-co_dimer"/>
    <property type="match status" value="1"/>
</dbReference>
<evidence type="ECO:0000256" key="3">
    <source>
        <dbReference type="ARBA" id="ARBA00001974"/>
    </source>
</evidence>
<feature type="compositionally biased region" description="Polar residues" evidence="19">
    <location>
        <begin position="1"/>
        <end position="11"/>
    </location>
</feature>
<name>A0A4Y9Z583_9APHY</name>
<keyword evidence="14" id="KW-0521">NADP</keyword>
<dbReference type="SUPFAM" id="SSF55856">
    <property type="entry name" value="Cytochrome b5-like heme/steroid binding domain"/>
    <property type="match status" value="1"/>
</dbReference>
<dbReference type="InterPro" id="IPR008333">
    <property type="entry name" value="Cbr1-like_FAD-bd_dom"/>
</dbReference>
<dbReference type="GO" id="GO:0050464">
    <property type="term" value="F:nitrate reductase (NADPH) activity"/>
    <property type="evidence" value="ECO:0007669"/>
    <property type="project" value="UniProtKB-EC"/>
</dbReference>
<feature type="region of interest" description="Disordered" evidence="19">
    <location>
        <begin position="1"/>
        <end position="45"/>
    </location>
</feature>
<evidence type="ECO:0000256" key="2">
    <source>
        <dbReference type="ARBA" id="ARBA00001971"/>
    </source>
</evidence>